<dbReference type="EMBL" id="MNBE01000309">
    <property type="protein sequence ID" value="OKP10982.1"/>
    <property type="molecule type" value="Genomic_DNA"/>
</dbReference>
<comment type="caution">
    <text evidence="1">The sequence shown here is derived from an EMBL/GenBank/DDBJ whole genome shotgun (WGS) entry which is preliminary data.</text>
</comment>
<sequence>MASYKPVNLKKIKPVMAQELTPSPKTVTIPVEDYAQLLRDSKELKRINAAKLAANVTQGMLIKALDLAVSYKTEVNIKFTTEIGQLDLDVDSDLGDWDRFDMESLDSFLGETRANMTPESVDDFVARENINHTVILLPPARVTHAEVAAAVRDGALIQIFLQRSSNQVNVTFARSEDAAGFLVHAQSAPFYVGGHLTTVQWAPRGYIAPRYVLEQAIAGTVSRNLLLENINPKLTEAIIRRDMHHIHNMAIISVTFAKGNAHISTSSVGGALYARTCMRSRAFYKGMRISFSEDECAKPFSRSRRSRVVNPVIKAPKKPKSPVYNPYEVLSQGEFDLGEDEEY</sequence>
<keyword evidence="2" id="KW-1185">Reference proteome</keyword>
<name>A0A1Q5UEU5_9EURO</name>
<dbReference type="STRING" id="1316194.A0A1Q5UEU5"/>
<evidence type="ECO:0000313" key="2">
    <source>
        <dbReference type="Proteomes" id="UP000186955"/>
    </source>
</evidence>
<evidence type="ECO:0000313" key="1">
    <source>
        <dbReference type="EMBL" id="OKP10982.1"/>
    </source>
</evidence>
<dbReference type="AlphaFoldDB" id="A0A1Q5UEU5"/>
<reference evidence="1 2" key="1">
    <citation type="submission" date="2016-10" db="EMBL/GenBank/DDBJ databases">
        <title>Genome sequence of the ascomycete fungus Penicillium subrubescens.</title>
        <authorList>
            <person name="De Vries R.P."/>
            <person name="Peng M."/>
            <person name="Dilokpimol A."/>
            <person name="Hilden K."/>
            <person name="Makela M.R."/>
            <person name="Grigoriev I."/>
            <person name="Riley R."/>
            <person name="Granchi Z."/>
        </authorList>
    </citation>
    <scope>NUCLEOTIDE SEQUENCE [LARGE SCALE GENOMIC DNA]</scope>
    <source>
        <strain evidence="1 2">CBS 132785</strain>
    </source>
</reference>
<gene>
    <name evidence="1" type="ORF">PENSUB_3586</name>
</gene>
<dbReference type="Gene3D" id="3.30.70.330">
    <property type="match status" value="1"/>
</dbReference>
<organism evidence="1 2">
    <name type="scientific">Penicillium subrubescens</name>
    <dbReference type="NCBI Taxonomy" id="1316194"/>
    <lineage>
        <taxon>Eukaryota</taxon>
        <taxon>Fungi</taxon>
        <taxon>Dikarya</taxon>
        <taxon>Ascomycota</taxon>
        <taxon>Pezizomycotina</taxon>
        <taxon>Eurotiomycetes</taxon>
        <taxon>Eurotiomycetidae</taxon>
        <taxon>Eurotiales</taxon>
        <taxon>Aspergillaceae</taxon>
        <taxon>Penicillium</taxon>
    </lineage>
</organism>
<accession>A0A1Q5UEU5</accession>
<dbReference type="Proteomes" id="UP000186955">
    <property type="component" value="Unassembled WGS sequence"/>
</dbReference>
<dbReference type="InterPro" id="IPR012677">
    <property type="entry name" value="Nucleotide-bd_a/b_plait_sf"/>
</dbReference>
<proteinExistence type="predicted"/>
<dbReference type="OrthoDB" id="2935572at2759"/>
<protein>
    <submittedName>
        <fullName evidence="1">Uncharacterized protein</fullName>
    </submittedName>
</protein>